<keyword evidence="3" id="KW-0175">Coiled coil</keyword>
<organism evidence="9 10">
    <name type="scientific">Paludisphaera mucosa</name>
    <dbReference type="NCBI Taxonomy" id="3030827"/>
    <lineage>
        <taxon>Bacteria</taxon>
        <taxon>Pseudomonadati</taxon>
        <taxon>Planctomycetota</taxon>
        <taxon>Planctomycetia</taxon>
        <taxon>Isosphaerales</taxon>
        <taxon>Isosphaeraceae</taxon>
        <taxon>Paludisphaera</taxon>
    </lineage>
</organism>
<accession>A0ABT6FEX6</accession>
<dbReference type="InterPro" id="IPR058627">
    <property type="entry name" value="MdtA-like_C"/>
</dbReference>
<gene>
    <name evidence="9" type="ORF">PZE19_20370</name>
</gene>
<dbReference type="Gene3D" id="1.10.287.470">
    <property type="entry name" value="Helix hairpin bin"/>
    <property type="match status" value="2"/>
</dbReference>
<dbReference type="RefSeq" id="WP_277862436.1">
    <property type="nucleotide sequence ID" value="NZ_JARRAG010000002.1"/>
</dbReference>
<dbReference type="EMBL" id="JARRAG010000002">
    <property type="protein sequence ID" value="MDG3006135.1"/>
    <property type="molecule type" value="Genomic_DNA"/>
</dbReference>
<evidence type="ECO:0000256" key="5">
    <source>
        <dbReference type="SAM" id="SignalP"/>
    </source>
</evidence>
<dbReference type="Gene3D" id="2.40.30.170">
    <property type="match status" value="1"/>
</dbReference>
<evidence type="ECO:0000259" key="8">
    <source>
        <dbReference type="Pfam" id="PF25967"/>
    </source>
</evidence>
<evidence type="ECO:0000313" key="10">
    <source>
        <dbReference type="Proteomes" id="UP001216907"/>
    </source>
</evidence>
<feature type="domain" description="Multidrug resistance protein MdtA-like beta-barrel" evidence="7">
    <location>
        <begin position="260"/>
        <end position="344"/>
    </location>
</feature>
<dbReference type="Pfam" id="PF25917">
    <property type="entry name" value="BSH_RND"/>
    <property type="match status" value="1"/>
</dbReference>
<comment type="subcellular location">
    <subcellularLocation>
        <location evidence="1">Cell envelope</location>
    </subcellularLocation>
</comment>
<dbReference type="InterPro" id="IPR006143">
    <property type="entry name" value="RND_pump_MFP"/>
</dbReference>
<keyword evidence="5" id="KW-0732">Signal</keyword>
<proteinExistence type="inferred from homology"/>
<dbReference type="Pfam" id="PF25944">
    <property type="entry name" value="Beta-barrel_RND"/>
    <property type="match status" value="1"/>
</dbReference>
<comment type="similarity">
    <text evidence="2">Belongs to the membrane fusion protein (MFP) (TC 8.A.1) family.</text>
</comment>
<dbReference type="NCBIfam" id="TIGR01730">
    <property type="entry name" value="RND_mfp"/>
    <property type="match status" value="1"/>
</dbReference>
<feature type="region of interest" description="Disordered" evidence="4">
    <location>
        <begin position="431"/>
        <end position="481"/>
    </location>
</feature>
<dbReference type="SUPFAM" id="SSF111369">
    <property type="entry name" value="HlyD-like secretion proteins"/>
    <property type="match status" value="2"/>
</dbReference>
<feature type="chain" id="PRO_5045643775" evidence="5">
    <location>
        <begin position="25"/>
        <end position="481"/>
    </location>
</feature>
<dbReference type="InterPro" id="IPR058625">
    <property type="entry name" value="MdtA-like_BSH"/>
</dbReference>
<comment type="caution">
    <text evidence="9">The sequence shown here is derived from an EMBL/GenBank/DDBJ whole genome shotgun (WGS) entry which is preliminary data.</text>
</comment>
<evidence type="ECO:0000256" key="1">
    <source>
        <dbReference type="ARBA" id="ARBA00004196"/>
    </source>
</evidence>
<protein>
    <submittedName>
        <fullName evidence="9">Efflux RND transporter periplasmic adaptor subunit</fullName>
    </submittedName>
</protein>
<feature type="domain" description="Multidrug resistance protein MdtA-like barrel-sandwich hybrid" evidence="6">
    <location>
        <begin position="66"/>
        <end position="249"/>
    </location>
</feature>
<evidence type="ECO:0000256" key="3">
    <source>
        <dbReference type="SAM" id="Coils"/>
    </source>
</evidence>
<sequence>MNGPRVRRSFARYSWPAWLLLALAAGCRREGLPPAAPAAKVVATSPVRKPIVEWDEYVGRIDPIESVEVRARVSGHLESTHFEEGQIVQKGDLLCILDQRPFRLAVEQAEADLARAVARSEEAEAQRVQADAEVESAESQRELSVLMLGRARRLVAKNALAQEELDIRETSFKQTSADRDVKKARVALAKAAVTTAAADMRAAQSQLATARLNLSYTEVRAPVTGRVSRRVVTDGNLISGGTDQATLLTTIVSLDPIHCYFDADEQSFLKYMRLVEAGKLTDLRHSKLPVFVGLADESKRFPHQGHLDFLDNRMDRKTATMRGRAILPNPDLSLTPGLFAKVRIPGSGRHDAVLIPDSAIATDQSEKFVYVVDEGNTIHRQKVDIGRRVQGLRIVREGLAGPEKILLRGLQRVKPGSLVDATFEETLVVDDGLPDDAQPLPEGRWLPSYAKSRAESGERPPSPPATALGSTEQRTSEGMMP</sequence>
<dbReference type="Gene3D" id="2.40.420.20">
    <property type="match status" value="1"/>
</dbReference>
<dbReference type="Gene3D" id="2.40.50.100">
    <property type="match status" value="2"/>
</dbReference>
<keyword evidence="10" id="KW-1185">Reference proteome</keyword>
<evidence type="ECO:0000259" key="7">
    <source>
        <dbReference type="Pfam" id="PF25944"/>
    </source>
</evidence>
<evidence type="ECO:0000256" key="2">
    <source>
        <dbReference type="ARBA" id="ARBA00009477"/>
    </source>
</evidence>
<dbReference type="PANTHER" id="PTHR30158">
    <property type="entry name" value="ACRA/E-RELATED COMPONENT OF DRUG EFFLUX TRANSPORTER"/>
    <property type="match status" value="1"/>
</dbReference>
<evidence type="ECO:0000259" key="6">
    <source>
        <dbReference type="Pfam" id="PF25917"/>
    </source>
</evidence>
<dbReference type="PANTHER" id="PTHR30158:SF10">
    <property type="entry name" value="CATION EFFLUX PUMP"/>
    <property type="match status" value="1"/>
</dbReference>
<reference evidence="9 10" key="1">
    <citation type="submission" date="2023-03" db="EMBL/GenBank/DDBJ databases">
        <title>Paludisphaera mucosa sp. nov. a novel planctomycete from northern fen.</title>
        <authorList>
            <person name="Ivanova A."/>
        </authorList>
    </citation>
    <scope>NUCLEOTIDE SEQUENCE [LARGE SCALE GENOMIC DNA]</scope>
    <source>
        <strain evidence="9 10">Pla2</strain>
    </source>
</reference>
<dbReference type="PROSITE" id="PS51257">
    <property type="entry name" value="PROKAR_LIPOPROTEIN"/>
    <property type="match status" value="1"/>
</dbReference>
<feature type="coiled-coil region" evidence="3">
    <location>
        <begin position="106"/>
        <end position="140"/>
    </location>
</feature>
<name>A0ABT6FEX6_9BACT</name>
<feature type="signal peptide" evidence="5">
    <location>
        <begin position="1"/>
        <end position="24"/>
    </location>
</feature>
<dbReference type="Pfam" id="PF25967">
    <property type="entry name" value="RND-MFP_C"/>
    <property type="match status" value="1"/>
</dbReference>
<dbReference type="InterPro" id="IPR058626">
    <property type="entry name" value="MdtA-like_b-barrel"/>
</dbReference>
<feature type="domain" description="Multidrug resistance protein MdtA-like C-terminal permuted SH3" evidence="8">
    <location>
        <begin position="351"/>
        <end position="412"/>
    </location>
</feature>
<evidence type="ECO:0000313" key="9">
    <source>
        <dbReference type="EMBL" id="MDG3006135.1"/>
    </source>
</evidence>
<evidence type="ECO:0000256" key="4">
    <source>
        <dbReference type="SAM" id="MobiDB-lite"/>
    </source>
</evidence>
<dbReference type="Proteomes" id="UP001216907">
    <property type="component" value="Unassembled WGS sequence"/>
</dbReference>